<dbReference type="PROSITE" id="PS50097">
    <property type="entry name" value="BTB"/>
    <property type="match status" value="1"/>
</dbReference>
<evidence type="ECO:0000313" key="6">
    <source>
        <dbReference type="Proteomes" id="UP000814176"/>
    </source>
</evidence>
<name>A0A4Y9YBM8_9APHY</name>
<feature type="domain" description="BTB" evidence="2">
    <location>
        <begin position="52"/>
        <end position="123"/>
    </location>
</feature>
<organism evidence="4 5">
    <name type="scientific">Rhodofomes roseus</name>
    <dbReference type="NCBI Taxonomy" id="34475"/>
    <lineage>
        <taxon>Eukaryota</taxon>
        <taxon>Fungi</taxon>
        <taxon>Dikarya</taxon>
        <taxon>Basidiomycota</taxon>
        <taxon>Agaricomycotina</taxon>
        <taxon>Agaricomycetes</taxon>
        <taxon>Polyporales</taxon>
        <taxon>Rhodofomes</taxon>
    </lineage>
</organism>
<reference evidence="4 5" key="1">
    <citation type="submission" date="2019-01" db="EMBL/GenBank/DDBJ databases">
        <title>Genome sequencing of the rare red list fungi Fomitopsis rosea.</title>
        <authorList>
            <person name="Buettner E."/>
            <person name="Kellner H."/>
        </authorList>
    </citation>
    <scope>NUCLEOTIDE SEQUENCE [LARGE SCALE GENOMIC DNA]</scope>
    <source>
        <strain evidence="4 5">DSM 105464</strain>
    </source>
</reference>
<gene>
    <name evidence="3" type="ORF">C8Q71DRAFT_765982</name>
    <name evidence="4" type="ORF">EVJ58_g5607</name>
</gene>
<evidence type="ECO:0000259" key="2">
    <source>
        <dbReference type="PROSITE" id="PS50097"/>
    </source>
</evidence>
<dbReference type="CDD" id="cd18186">
    <property type="entry name" value="BTB_POZ_ZBTB_KLHL-like"/>
    <property type="match status" value="1"/>
</dbReference>
<comment type="caution">
    <text evidence="4">The sequence shown here is derived from an EMBL/GenBank/DDBJ whole genome shotgun (WGS) entry which is preliminary data.</text>
</comment>
<dbReference type="AlphaFoldDB" id="A0A4Y9YBM8"/>
<evidence type="ECO:0000313" key="3">
    <source>
        <dbReference type="EMBL" id="KAH9835461.1"/>
    </source>
</evidence>
<dbReference type="RefSeq" id="XP_047777894.1">
    <property type="nucleotide sequence ID" value="XM_047924166.1"/>
</dbReference>
<feature type="region of interest" description="Disordered" evidence="1">
    <location>
        <begin position="1"/>
        <end position="39"/>
    </location>
</feature>
<evidence type="ECO:0000313" key="4">
    <source>
        <dbReference type="EMBL" id="TFY59725.1"/>
    </source>
</evidence>
<dbReference type="GeneID" id="72004898"/>
<sequence>MKRSLDIDTSEEASGHKRPRRQTSHKDRSQGPNTGAEDSGLVRDKEFWYEDGSVVLVAGNVGFRVYRGLLVRRSEVFSDLFSVPQPQDSQLVCGCPVVHLSDTPDALREVLGVLLCGKKYIQKNDIELDRLSYRIRLAHKYGIEDLLDESIQQLRQLFPANFASWRATGRHYTSRGITAVNLARLTNTQSVLPTALYVCCQLSDRALLEGAAHPDGTTDELSRDDLLRCMAAKSLLGRTHVHGIHTLLHHIGSFVQGCRSQPSCCRAFDRMRHTATTRSLDVATPIDILDTWDDLLDKYDRTKVGGNALVSLCECCMTNLRERVFATICTRWASLPGLVDAWKDKVAEENGDPEIE</sequence>
<dbReference type="Proteomes" id="UP000298390">
    <property type="component" value="Unassembled WGS sequence"/>
</dbReference>
<accession>A0A4Y9YBM8</accession>
<dbReference type="Gene3D" id="3.30.710.10">
    <property type="entry name" value="Potassium Channel Kv1.1, Chain A"/>
    <property type="match status" value="1"/>
</dbReference>
<dbReference type="Proteomes" id="UP000814176">
    <property type="component" value="Unassembled WGS sequence"/>
</dbReference>
<dbReference type="SUPFAM" id="SSF54695">
    <property type="entry name" value="POZ domain"/>
    <property type="match status" value="1"/>
</dbReference>
<protein>
    <recommendedName>
        <fullName evidence="2">BTB domain-containing protein</fullName>
    </recommendedName>
</protein>
<dbReference type="OrthoDB" id="2800059at2759"/>
<dbReference type="EMBL" id="JADCUA010000013">
    <property type="protein sequence ID" value="KAH9835461.1"/>
    <property type="molecule type" value="Genomic_DNA"/>
</dbReference>
<dbReference type="Pfam" id="PF00651">
    <property type="entry name" value="BTB"/>
    <property type="match status" value="1"/>
</dbReference>
<dbReference type="InterPro" id="IPR000210">
    <property type="entry name" value="BTB/POZ_dom"/>
</dbReference>
<dbReference type="STRING" id="34475.A0A4Y9YBM8"/>
<dbReference type="EMBL" id="SEKV01000290">
    <property type="protein sequence ID" value="TFY59725.1"/>
    <property type="molecule type" value="Genomic_DNA"/>
</dbReference>
<dbReference type="InterPro" id="IPR011333">
    <property type="entry name" value="SKP1/BTB/POZ_sf"/>
</dbReference>
<proteinExistence type="predicted"/>
<reference evidence="3 6" key="2">
    <citation type="journal article" date="2021" name="Environ. Microbiol.">
        <title>Gene family expansions and transcriptome signatures uncover fungal adaptations to wood decay.</title>
        <authorList>
            <person name="Hage H."/>
            <person name="Miyauchi S."/>
            <person name="Viragh M."/>
            <person name="Drula E."/>
            <person name="Min B."/>
            <person name="Chaduli D."/>
            <person name="Navarro D."/>
            <person name="Favel A."/>
            <person name="Norest M."/>
            <person name="Lesage-Meessen L."/>
            <person name="Balint B."/>
            <person name="Merenyi Z."/>
            <person name="de Eugenio L."/>
            <person name="Morin E."/>
            <person name="Martinez A.T."/>
            <person name="Baldrian P."/>
            <person name="Stursova M."/>
            <person name="Martinez M.J."/>
            <person name="Novotny C."/>
            <person name="Magnuson J.K."/>
            <person name="Spatafora J.W."/>
            <person name="Maurice S."/>
            <person name="Pangilinan J."/>
            <person name="Andreopoulos W."/>
            <person name="LaButti K."/>
            <person name="Hundley H."/>
            <person name="Na H."/>
            <person name="Kuo A."/>
            <person name="Barry K."/>
            <person name="Lipzen A."/>
            <person name="Henrissat B."/>
            <person name="Riley R."/>
            <person name="Ahrendt S."/>
            <person name="Nagy L.G."/>
            <person name="Grigoriev I.V."/>
            <person name="Martin F."/>
            <person name="Rosso M.N."/>
        </authorList>
    </citation>
    <scope>NUCLEOTIDE SEQUENCE [LARGE SCALE GENOMIC DNA]</scope>
    <source>
        <strain evidence="3 6">CIRM-BRFM 1785</strain>
    </source>
</reference>
<evidence type="ECO:0000313" key="5">
    <source>
        <dbReference type="Proteomes" id="UP000298390"/>
    </source>
</evidence>
<keyword evidence="6" id="KW-1185">Reference proteome</keyword>
<evidence type="ECO:0000256" key="1">
    <source>
        <dbReference type="SAM" id="MobiDB-lite"/>
    </source>
</evidence>